<feature type="domain" description="NACHT" evidence="1">
    <location>
        <begin position="193"/>
        <end position="311"/>
    </location>
</feature>
<dbReference type="SUPFAM" id="SSF52540">
    <property type="entry name" value="P-loop containing nucleoside triphosphate hydrolases"/>
    <property type="match status" value="1"/>
</dbReference>
<dbReference type="RefSeq" id="WP_413280154.1">
    <property type="nucleotide sequence ID" value="NZ_JBHFNT010000225.1"/>
</dbReference>
<comment type="caution">
    <text evidence="2">The sequence shown here is derived from an EMBL/GenBank/DDBJ whole genome shotgun (WGS) entry which is preliminary data.</text>
</comment>
<dbReference type="PANTHER" id="PTHR46844">
    <property type="entry name" value="SLR5058 PROTEIN"/>
    <property type="match status" value="1"/>
</dbReference>
<dbReference type="EMBL" id="JBHFNT010000225">
    <property type="protein sequence ID" value="MFB2837816.1"/>
    <property type="molecule type" value="Genomic_DNA"/>
</dbReference>
<dbReference type="InterPro" id="IPR054501">
    <property type="entry name" value="NCH2"/>
</dbReference>
<evidence type="ECO:0000313" key="3">
    <source>
        <dbReference type="Proteomes" id="UP001576780"/>
    </source>
</evidence>
<keyword evidence="3" id="KW-1185">Reference proteome</keyword>
<gene>
    <name evidence="2" type="ORF">ACE1CA_25215</name>
</gene>
<evidence type="ECO:0000313" key="2">
    <source>
        <dbReference type="EMBL" id="MFB2837816.1"/>
    </source>
</evidence>
<dbReference type="Gene3D" id="3.40.50.300">
    <property type="entry name" value="P-loop containing nucleotide triphosphate hydrolases"/>
    <property type="match status" value="1"/>
</dbReference>
<sequence>MSKNWQTVSATPEGIELAEKALKRLFGTQLSLARALNGSPGRSTIQKFFKGETIKVDLFKEICKALTLESLWEEIAGLKDSPNLGTLTNNAPPESVENNVEIDINDLVQEVRQKISASIQKRCGTMRVLDMEQPIGLDDIYTQVNILEKLTKNRRLEIAQLLNECNLENFDRFSLGRVQEERVSGLEAVERHDKLLILGKPGAGKTTFLKWLAVQCNFGKFQNNLVPVFIILKDFAETQGQPNLLDYINKQLSECGIEDSQVAQILLSRGKALVLLDGLDEVRDTDHDRVLRDIRHVSERFECSRFVMTCRIAAREYTFEQFTEVEVADFDAKQIKEFVTKWFKVKYPVKTEHFLQELEANESIKELATNPLLLTLLCLVFEEGAKFPANRSELYKEGLDVLLKKWDAKRNIKRDEVYKALSLQRKEDLLSQIAYATFERSEYFFKQKSVEEQITKYIRNLPNANADQEVLQLDSEVILKSIAAQHGLLVERARGIYSFSHLTFHEYFTARRIKEKQSDELLQNLANHITEKRWREVFLLTVGMLESADCLLQLMKNKIDWLVAGDEKLQRLLTWADEKALSVNVDYKPAAVRSFYLYLQAPWIILHLRDRDRDRDRDLNLDLDLDFLRNRALALDHNRDLNRVHDLDLDLDLAPALYFTLPQPRNLNLPLVRDLDLARNLNLPFAHALAHAHACDAKLKQSLQELKAQLPDLSESSNQEIVQQWWQDNGKHWTKQLTEVMIEHRNIGHDWQFSQEQEKLLNKYYQANKLLVDCLNSDCYVSREVREEIENTLLLPQSKLNPNFSDVS</sequence>
<protein>
    <submittedName>
        <fullName evidence="2">NACHT domain-containing NTPase</fullName>
    </submittedName>
</protein>
<organism evidence="2 3">
    <name type="scientific">Floridaenema evergladense BLCC-F167</name>
    <dbReference type="NCBI Taxonomy" id="3153639"/>
    <lineage>
        <taxon>Bacteria</taxon>
        <taxon>Bacillati</taxon>
        <taxon>Cyanobacteriota</taxon>
        <taxon>Cyanophyceae</taxon>
        <taxon>Oscillatoriophycideae</taxon>
        <taxon>Aerosakkonematales</taxon>
        <taxon>Aerosakkonemataceae</taxon>
        <taxon>Floridanema</taxon>
        <taxon>Floridanema evergladense</taxon>
    </lineage>
</organism>
<proteinExistence type="predicted"/>
<evidence type="ECO:0000259" key="1">
    <source>
        <dbReference type="PROSITE" id="PS50837"/>
    </source>
</evidence>
<dbReference type="InterPro" id="IPR007111">
    <property type="entry name" value="NACHT_NTPase"/>
</dbReference>
<dbReference type="Pfam" id="PF05729">
    <property type="entry name" value="NACHT"/>
    <property type="match status" value="1"/>
</dbReference>
<dbReference type="PANTHER" id="PTHR46844:SF1">
    <property type="entry name" value="SLR5058 PROTEIN"/>
    <property type="match status" value="1"/>
</dbReference>
<dbReference type="PROSITE" id="PS50837">
    <property type="entry name" value="NACHT"/>
    <property type="match status" value="1"/>
</dbReference>
<dbReference type="InterPro" id="IPR027417">
    <property type="entry name" value="P-loop_NTPase"/>
</dbReference>
<accession>A0ABV4WRV6</accession>
<dbReference type="Pfam" id="PF22727">
    <property type="entry name" value="NCH2"/>
    <property type="match status" value="1"/>
</dbReference>
<reference evidence="2 3" key="1">
    <citation type="submission" date="2024-09" db="EMBL/GenBank/DDBJ databases">
        <title>Floridaenema gen nov. (Aerosakkonemataceae, Aerosakkonematales ord. nov., Cyanobacteria) from benthic tropical and subtropical fresh waters, with the description of four new species.</title>
        <authorList>
            <person name="Moretto J.A."/>
            <person name="Berthold D.E."/>
            <person name="Lefler F.W."/>
            <person name="Huang I.-S."/>
            <person name="Laughinghouse H. IV."/>
        </authorList>
    </citation>
    <scope>NUCLEOTIDE SEQUENCE [LARGE SCALE GENOMIC DNA]</scope>
    <source>
        <strain evidence="2 3">BLCC-F167</strain>
    </source>
</reference>
<dbReference type="Proteomes" id="UP001576780">
    <property type="component" value="Unassembled WGS sequence"/>
</dbReference>
<name>A0ABV4WRV6_9CYAN</name>